<accession>A0A8H4QTM2</accession>
<dbReference type="Proteomes" id="UP000521872">
    <property type="component" value="Unassembled WGS sequence"/>
</dbReference>
<sequence>MDDSISTSASSVRTLHQPSNDSHQGQAEREQHSSGASGSSQRTEEEIDGHNVYGFQGSRHQTFSIHTTTHSLVLPSPPDSPGLSRSPSIDSVSESSLPSVSSSFFFSSSAAASPGRSHPSSYPSSHPHSDHEQDEGGGRQHSRTNEHGLIIPSLSLPDALRRPTPFGQTLGQLKILVLGGHGAGKSFLTGLLLEDNEDVVDVGTWEDWHGGEEDAFGKVLKASTDWVEQRDAFGLERYESTKNVEIVELPGYSPDADVNELISRLKAIIEVPFQALNDVLHPDTQPSATIASMLAAPSSPLYTAMVFLLPSPPTSLDKEIILALSTHIPLIVLPRLHGPGRRLGEPSSISSQAAKLSSFKPVSAVALRTGLFHSPETVALLRSEAADRFMRWREVERAVEGIRHGHQSIDVGKGKRPLLFSSDTTGTVRSRRRLAQVELERLNSVEGFSRQSESEWSKAKWEAEWMETHSRDVALRARENFARRRTSTITGPLRDSHTEKGYVRRSSSPHSDIQGHSHVPLDPLHFPSLVMFSISLLGPLRMRVQDSLRAILRSLAEGRVQLALVSGFCLGLGAGVLGKSVTP</sequence>
<feature type="compositionally biased region" description="Polar residues" evidence="1">
    <location>
        <begin position="1"/>
        <end position="25"/>
    </location>
</feature>
<feature type="compositionally biased region" description="Low complexity" evidence="1">
    <location>
        <begin position="109"/>
        <end position="126"/>
    </location>
</feature>
<feature type="compositionally biased region" description="Polar residues" evidence="1">
    <location>
        <begin position="58"/>
        <end position="71"/>
    </location>
</feature>
<evidence type="ECO:0000256" key="1">
    <source>
        <dbReference type="SAM" id="MobiDB-lite"/>
    </source>
</evidence>
<evidence type="ECO:0000313" key="2">
    <source>
        <dbReference type="EMBL" id="KAF4616495.1"/>
    </source>
</evidence>
<feature type="region of interest" description="Disordered" evidence="1">
    <location>
        <begin position="1"/>
        <end position="94"/>
    </location>
</feature>
<dbReference type="AlphaFoldDB" id="A0A8H4QTM2"/>
<protein>
    <recommendedName>
        <fullName evidence="4">Septin-type G domain-containing protein</fullName>
    </recommendedName>
</protein>
<feature type="compositionally biased region" description="Basic and acidic residues" evidence="1">
    <location>
        <begin position="127"/>
        <end position="144"/>
    </location>
</feature>
<reference evidence="2 3" key="1">
    <citation type="submission" date="2019-12" db="EMBL/GenBank/DDBJ databases">
        <authorList>
            <person name="Floudas D."/>
            <person name="Bentzer J."/>
            <person name="Ahren D."/>
            <person name="Johansson T."/>
            <person name="Persson P."/>
            <person name="Tunlid A."/>
        </authorList>
    </citation>
    <scope>NUCLEOTIDE SEQUENCE [LARGE SCALE GENOMIC DNA]</scope>
    <source>
        <strain evidence="2 3">CBS 102.39</strain>
    </source>
</reference>
<keyword evidence="3" id="KW-1185">Reference proteome</keyword>
<evidence type="ECO:0008006" key="4">
    <source>
        <dbReference type="Google" id="ProtNLM"/>
    </source>
</evidence>
<gene>
    <name evidence="2" type="ORF">D9613_008594</name>
</gene>
<feature type="compositionally biased region" description="Low complexity" evidence="1">
    <location>
        <begin position="84"/>
        <end position="94"/>
    </location>
</feature>
<feature type="region of interest" description="Disordered" evidence="1">
    <location>
        <begin position="487"/>
        <end position="516"/>
    </location>
</feature>
<feature type="region of interest" description="Disordered" evidence="1">
    <location>
        <begin position="109"/>
        <end position="144"/>
    </location>
</feature>
<comment type="caution">
    <text evidence="2">The sequence shown here is derived from an EMBL/GenBank/DDBJ whole genome shotgun (WGS) entry which is preliminary data.</text>
</comment>
<dbReference type="EMBL" id="JAACJL010000031">
    <property type="protein sequence ID" value="KAF4616495.1"/>
    <property type="molecule type" value="Genomic_DNA"/>
</dbReference>
<organism evidence="2 3">
    <name type="scientific">Agrocybe pediades</name>
    <dbReference type="NCBI Taxonomy" id="84607"/>
    <lineage>
        <taxon>Eukaryota</taxon>
        <taxon>Fungi</taxon>
        <taxon>Dikarya</taxon>
        <taxon>Basidiomycota</taxon>
        <taxon>Agaricomycotina</taxon>
        <taxon>Agaricomycetes</taxon>
        <taxon>Agaricomycetidae</taxon>
        <taxon>Agaricales</taxon>
        <taxon>Agaricineae</taxon>
        <taxon>Strophariaceae</taxon>
        <taxon>Agrocybe</taxon>
    </lineage>
</organism>
<proteinExistence type="predicted"/>
<evidence type="ECO:0000313" key="3">
    <source>
        <dbReference type="Proteomes" id="UP000521872"/>
    </source>
</evidence>
<name>A0A8H4QTM2_9AGAR</name>